<comment type="catalytic activity">
    <reaction evidence="7 12 13">
        <text>2 H2O2 = O2 + 2 H2O</text>
        <dbReference type="Rhea" id="RHEA:20309"/>
        <dbReference type="ChEBI" id="CHEBI:15377"/>
        <dbReference type="ChEBI" id="CHEBI:15379"/>
        <dbReference type="ChEBI" id="CHEBI:16240"/>
        <dbReference type="EC" id="1.11.1.21"/>
    </reaction>
</comment>
<keyword evidence="12 13" id="KW-0732">Signal</keyword>
<comment type="function">
    <text evidence="12">Bifunctional enzyme with both catalase and broad-spectrum peroxidase activity.</text>
</comment>
<evidence type="ECO:0000256" key="7">
    <source>
        <dbReference type="ARBA" id="ARBA00049145"/>
    </source>
</evidence>
<dbReference type="InterPro" id="IPR019794">
    <property type="entry name" value="Peroxidases_AS"/>
</dbReference>
<evidence type="ECO:0000256" key="13">
    <source>
        <dbReference type="RuleBase" id="RU003451"/>
    </source>
</evidence>
<evidence type="ECO:0000259" key="14">
    <source>
        <dbReference type="PROSITE" id="PS50873"/>
    </source>
</evidence>
<reference evidence="15 16" key="1">
    <citation type="journal article" date="2018" name="Nat. Biotechnol.">
        <title>A standardized bacterial taxonomy based on genome phylogeny substantially revises the tree of life.</title>
        <authorList>
            <person name="Parks D.H."/>
            <person name="Chuvochina M."/>
            <person name="Waite D.W."/>
            <person name="Rinke C."/>
            <person name="Skarshewski A."/>
            <person name="Chaumeil P.A."/>
            <person name="Hugenholtz P."/>
        </authorList>
    </citation>
    <scope>NUCLEOTIDE SEQUENCE [LARGE SCALE GENOMIC DNA]</scope>
    <source>
        <strain evidence="15">UBA9360</strain>
    </source>
</reference>
<dbReference type="GO" id="GO:0005829">
    <property type="term" value="C:cytosol"/>
    <property type="evidence" value="ECO:0007669"/>
    <property type="project" value="UniProtKB-ARBA"/>
</dbReference>
<evidence type="ECO:0000256" key="11">
    <source>
        <dbReference type="ARBA" id="ARBA00074141"/>
    </source>
</evidence>
<dbReference type="PROSITE" id="PS00436">
    <property type="entry name" value="PEROXIDASE_2"/>
    <property type="match status" value="1"/>
</dbReference>
<dbReference type="InterPro" id="IPR019793">
    <property type="entry name" value="Peroxidases_heam-ligand_BS"/>
</dbReference>
<dbReference type="Proteomes" id="UP000262878">
    <property type="component" value="Unassembled WGS sequence"/>
</dbReference>
<dbReference type="GO" id="GO:0046872">
    <property type="term" value="F:metal ion binding"/>
    <property type="evidence" value="ECO:0007669"/>
    <property type="project" value="UniProtKB-KW"/>
</dbReference>
<keyword evidence="6 12" id="KW-0376">Hydrogen peroxide</keyword>
<dbReference type="STRING" id="314276.OS145_05840"/>
<proteinExistence type="inferred from homology"/>
<evidence type="ECO:0000256" key="3">
    <source>
        <dbReference type="ARBA" id="ARBA00022723"/>
    </source>
</evidence>
<dbReference type="PANTHER" id="PTHR30555:SF0">
    <property type="entry name" value="CATALASE-PEROXIDASE"/>
    <property type="match status" value="1"/>
</dbReference>
<dbReference type="GO" id="GO:0020037">
    <property type="term" value="F:heme binding"/>
    <property type="evidence" value="ECO:0007669"/>
    <property type="project" value="InterPro"/>
</dbReference>
<dbReference type="EMBL" id="DMUP01000067">
    <property type="protein sequence ID" value="HAR55749.1"/>
    <property type="molecule type" value="Genomic_DNA"/>
</dbReference>
<keyword evidence="5 12" id="KW-0408">Iron</keyword>
<dbReference type="InterPro" id="IPR010255">
    <property type="entry name" value="Haem_peroxidase_sf"/>
</dbReference>
<gene>
    <name evidence="12 15" type="primary">katG</name>
    <name evidence="15" type="ORF">DCR58_03070</name>
</gene>
<dbReference type="RefSeq" id="WP_286682133.1">
    <property type="nucleotide sequence ID" value="NZ_DAIRLQ010000009.1"/>
</dbReference>
<dbReference type="Pfam" id="PF00141">
    <property type="entry name" value="peroxidase"/>
    <property type="match status" value="2"/>
</dbReference>
<evidence type="ECO:0000256" key="4">
    <source>
        <dbReference type="ARBA" id="ARBA00023002"/>
    </source>
</evidence>
<evidence type="ECO:0000256" key="1">
    <source>
        <dbReference type="ARBA" id="ARBA00022559"/>
    </source>
</evidence>
<evidence type="ECO:0000256" key="8">
    <source>
        <dbReference type="ARBA" id="ARBA00051651"/>
    </source>
</evidence>
<comment type="caution">
    <text evidence="12">Lacks conserved residue(s) required for the propagation of feature annotation.</text>
</comment>
<dbReference type="PRINTS" id="PR00460">
    <property type="entry name" value="BPEROXIDASE"/>
</dbReference>
<evidence type="ECO:0000256" key="9">
    <source>
        <dbReference type="ARBA" id="ARBA00060838"/>
    </source>
</evidence>
<evidence type="ECO:0000313" key="15">
    <source>
        <dbReference type="EMBL" id="HAR55749.1"/>
    </source>
</evidence>
<dbReference type="InterPro" id="IPR000763">
    <property type="entry name" value="Catalase_peroxidase"/>
</dbReference>
<dbReference type="HAMAP" id="MF_01961">
    <property type="entry name" value="Catal_peroxid"/>
    <property type="match status" value="1"/>
</dbReference>
<feature type="domain" description="Plant heme peroxidase family profile" evidence="14">
    <location>
        <begin position="151"/>
        <end position="442"/>
    </location>
</feature>
<keyword evidence="1 12" id="KW-0575">Peroxidase</keyword>
<keyword evidence="2 12" id="KW-0349">Heme</keyword>
<feature type="chain" id="PRO_5016484820" description="Catalase-peroxidase" evidence="12 13">
    <location>
        <begin position="27"/>
        <end position="754"/>
    </location>
</feature>
<keyword evidence="3 12" id="KW-0479">Metal-binding</keyword>
<comment type="similarity">
    <text evidence="9 12 13">Belongs to the peroxidase family. Peroxidase/catalase subfamily.</text>
</comment>
<dbReference type="PANTHER" id="PTHR30555">
    <property type="entry name" value="HYDROPEROXIDASE I, BIFUNCTIONAL CATALASE-PEROXIDASE"/>
    <property type="match status" value="1"/>
</dbReference>
<dbReference type="CDD" id="cd00649">
    <property type="entry name" value="catalase_peroxidase_1"/>
    <property type="match status" value="1"/>
</dbReference>
<dbReference type="NCBIfam" id="NF011635">
    <property type="entry name" value="PRK15061.1"/>
    <property type="match status" value="1"/>
</dbReference>
<dbReference type="PROSITE" id="PS50873">
    <property type="entry name" value="PEROXIDASE_4"/>
    <property type="match status" value="1"/>
</dbReference>
<comment type="PTM">
    <text evidence="12">Formation of the three residue Trp-Tyr-Met cross-link is important for the catalase, but not the peroxidase activity of the enzyme.</text>
</comment>
<comment type="cofactor">
    <cofactor evidence="12">
        <name>heme b</name>
        <dbReference type="ChEBI" id="CHEBI:60344"/>
    </cofactor>
    <text evidence="12">Binds 1 heme b (iron(II)-protoporphyrin IX) group per dimer.</text>
</comment>
<feature type="binding site" description="axial binding residue" evidence="12">
    <location>
        <position position="280"/>
    </location>
    <ligand>
        <name>heme b</name>
        <dbReference type="ChEBI" id="CHEBI:60344"/>
    </ligand>
    <ligandPart>
        <name>Fe</name>
        <dbReference type="ChEBI" id="CHEBI:18248"/>
    </ligandPart>
</feature>
<dbReference type="InterPro" id="IPR002016">
    <property type="entry name" value="Haem_peroxidase"/>
</dbReference>
<name>A0A348WMI7_9GAMM</name>
<evidence type="ECO:0000256" key="5">
    <source>
        <dbReference type="ARBA" id="ARBA00023004"/>
    </source>
</evidence>
<dbReference type="Gene3D" id="1.10.420.10">
    <property type="entry name" value="Peroxidase, domain 2"/>
    <property type="match status" value="2"/>
</dbReference>
<dbReference type="AlphaFoldDB" id="A0A348WMI7"/>
<feature type="signal peptide" evidence="12 13">
    <location>
        <begin position="1"/>
        <end position="26"/>
    </location>
</feature>
<dbReference type="FunFam" id="1.10.420.10:FF:000004">
    <property type="entry name" value="Catalase-peroxidase"/>
    <property type="match status" value="1"/>
</dbReference>
<evidence type="ECO:0000256" key="6">
    <source>
        <dbReference type="ARBA" id="ARBA00023324"/>
    </source>
</evidence>
<protein>
    <recommendedName>
        <fullName evidence="11 12">Catalase-peroxidase</fullName>
        <shortName evidence="12">CP</shortName>
        <ecNumber evidence="10 12">1.11.1.21</ecNumber>
    </recommendedName>
    <alternativeName>
        <fullName evidence="12">Peroxidase/catalase</fullName>
    </alternativeName>
</protein>
<dbReference type="SUPFAM" id="SSF48113">
    <property type="entry name" value="Heme-dependent peroxidases"/>
    <property type="match status" value="2"/>
</dbReference>
<sequence length="754" mass="84217" precursor="true">MSVTRKMSISLVSAAVALTLSGQALAQQGHNYHKNMQQTEQAKENSFWWPNKLNLEPLRQHSPESNPLDADFDYAEAFNALDLEAVKRDIEALMTSDQDWWPADYGHYGPFFIRMAWHGAGTYRVQDGRGGAAGAQQRFEPLNSWPDNVSLDKARRLLWPVKQKYGRNISWADLMVLTGNVALESMGFKTYGFAGGREDAWEPDIVYWGPETEWLGDKRYQGERKLDNPLAAVQMGLIYVNPEGPNGNPDPLLAAKDIRDTFGRMAMNDEETVALIAGGHTFGKAHGAHKPEECLGAEPAAAPVEQQGLGWKNSCGKGNAEDTITSGLEGAWSVNPTAWTTQYLDNLFGFDWEQTRSPAGAIQWIPKDGQAANMVPDAHVEGKRHAPIMFTTDLALKFDPEYRKIAKRFHENPEEFELAFAKAWFKLTHRDMGPKARYLGSMAPKEDLIWQDPIPKVDYTLINESEISELKKQILASKLTVPELVRTAWAAASSFRATDMRGGANGARIALEPQINWEANNPEELRRVLNELKRIRAEFNQSLSGNKQISLADTIVLAGAAAIEKAAEDAGYRVKVPFIPGRADATQEITDVQSFKFLEPTADAFRNYYSEESRLNPAQMMVDKADTLDLTVPELTVLLGGLRSLGANYKGTEHGVFTEQPGTLNNDFFVNLLSMDTQWEPSQDDESLYIGRDRTTGEPKYTATTVDLIFGSNSELRAVAEIYALDDSKDKFVDDFINAWVKVMQLDRFDLEKS</sequence>
<feature type="active site" description="Proton acceptor" evidence="12">
    <location>
        <position position="118"/>
    </location>
</feature>
<dbReference type="GO" id="GO:0042744">
    <property type="term" value="P:hydrogen peroxide catabolic process"/>
    <property type="evidence" value="ECO:0007669"/>
    <property type="project" value="UniProtKB-KW"/>
</dbReference>
<comment type="subunit">
    <text evidence="12">Homodimer or homotetramer.</text>
</comment>
<dbReference type="PRINTS" id="PR00458">
    <property type="entry name" value="PEROXIDASE"/>
</dbReference>
<keyword evidence="4 12" id="KW-0560">Oxidoreductase</keyword>
<feature type="cross-link" description="Tryptophyl-tyrosyl-methioninium (Tyr-Met) (with Trp-117)" evidence="12">
    <location>
        <begin position="239"/>
        <end position="265"/>
    </location>
</feature>
<dbReference type="PROSITE" id="PS00435">
    <property type="entry name" value="PEROXIDASE_1"/>
    <property type="match status" value="1"/>
</dbReference>
<evidence type="ECO:0000313" key="16">
    <source>
        <dbReference type="Proteomes" id="UP000262878"/>
    </source>
</evidence>
<dbReference type="NCBIfam" id="TIGR00198">
    <property type="entry name" value="cat_per_HPI"/>
    <property type="match status" value="1"/>
</dbReference>
<dbReference type="CDD" id="cd08200">
    <property type="entry name" value="catalase_peroxidase_2"/>
    <property type="match status" value="1"/>
</dbReference>
<comment type="catalytic activity">
    <reaction evidence="8 12 13">
        <text>H2O2 + AH2 = A + 2 H2O</text>
        <dbReference type="Rhea" id="RHEA:30275"/>
        <dbReference type="ChEBI" id="CHEBI:13193"/>
        <dbReference type="ChEBI" id="CHEBI:15377"/>
        <dbReference type="ChEBI" id="CHEBI:16240"/>
        <dbReference type="ChEBI" id="CHEBI:17499"/>
        <dbReference type="EC" id="1.11.1.21"/>
    </reaction>
</comment>
<dbReference type="EC" id="1.11.1.21" evidence="10 12"/>
<dbReference type="GO" id="GO:0004096">
    <property type="term" value="F:catalase activity"/>
    <property type="evidence" value="ECO:0007669"/>
    <property type="project" value="UniProtKB-UniRule"/>
</dbReference>
<organism evidence="15 16">
    <name type="scientific">Idiomarina baltica</name>
    <dbReference type="NCBI Taxonomy" id="190892"/>
    <lineage>
        <taxon>Bacteria</taxon>
        <taxon>Pseudomonadati</taxon>
        <taxon>Pseudomonadota</taxon>
        <taxon>Gammaproteobacteria</taxon>
        <taxon>Alteromonadales</taxon>
        <taxon>Idiomarinaceae</taxon>
        <taxon>Idiomarina</taxon>
    </lineage>
</organism>
<feature type="site" description="Transition state stabilizer" evidence="12">
    <location>
        <position position="114"/>
    </location>
</feature>
<dbReference type="FunFam" id="1.10.420.10:FF:000002">
    <property type="entry name" value="Catalase-peroxidase"/>
    <property type="match status" value="1"/>
</dbReference>
<evidence type="ECO:0000256" key="10">
    <source>
        <dbReference type="ARBA" id="ARBA00067012"/>
    </source>
</evidence>
<evidence type="ECO:0000256" key="2">
    <source>
        <dbReference type="ARBA" id="ARBA00022617"/>
    </source>
</evidence>
<accession>A0A348WMI7</accession>
<dbReference type="Gene3D" id="1.10.520.10">
    <property type="match status" value="2"/>
</dbReference>
<evidence type="ECO:0000256" key="12">
    <source>
        <dbReference type="HAMAP-Rule" id="MF_01961"/>
    </source>
</evidence>
<dbReference type="FunFam" id="1.10.520.10:FF:000002">
    <property type="entry name" value="Catalase-peroxidase"/>
    <property type="match status" value="1"/>
</dbReference>
<dbReference type="GO" id="GO:0070301">
    <property type="term" value="P:cellular response to hydrogen peroxide"/>
    <property type="evidence" value="ECO:0007669"/>
    <property type="project" value="TreeGrafter"/>
</dbReference>
<comment type="caution">
    <text evidence="15">The sequence shown here is derived from an EMBL/GenBank/DDBJ whole genome shotgun (WGS) entry which is preliminary data.</text>
</comment>